<protein>
    <submittedName>
        <fullName evidence="10">Putative spore germination protein GerC</fullName>
    </submittedName>
</protein>
<keyword evidence="7" id="KW-0449">Lipoprotein</keyword>
<evidence type="ECO:0000256" key="6">
    <source>
        <dbReference type="ARBA" id="ARBA00023139"/>
    </source>
</evidence>
<evidence type="ECO:0000256" key="4">
    <source>
        <dbReference type="ARBA" id="ARBA00022729"/>
    </source>
</evidence>
<dbReference type="Gene3D" id="3.30.300.210">
    <property type="entry name" value="Nutrient germinant receptor protein C, domain 3"/>
    <property type="match status" value="1"/>
</dbReference>
<keyword evidence="6" id="KW-0564">Palmitate</keyword>
<name>A0A2R5EHQ2_9BACL</name>
<keyword evidence="11" id="KW-1185">Reference proteome</keyword>
<dbReference type="PANTHER" id="PTHR35789:SF1">
    <property type="entry name" value="SPORE GERMINATION PROTEIN B3"/>
    <property type="match status" value="1"/>
</dbReference>
<comment type="similarity">
    <text evidence="2">Belongs to the GerABKC lipoprotein family.</text>
</comment>
<organism evidence="10 11">
    <name type="scientific">Paenibacillus agaridevorans</name>
    <dbReference type="NCBI Taxonomy" id="171404"/>
    <lineage>
        <taxon>Bacteria</taxon>
        <taxon>Bacillati</taxon>
        <taxon>Bacillota</taxon>
        <taxon>Bacilli</taxon>
        <taxon>Bacillales</taxon>
        <taxon>Paenibacillaceae</taxon>
        <taxon>Paenibacillus</taxon>
    </lineage>
</organism>
<evidence type="ECO:0000256" key="2">
    <source>
        <dbReference type="ARBA" id="ARBA00007886"/>
    </source>
</evidence>
<dbReference type="Proteomes" id="UP000245202">
    <property type="component" value="Unassembled WGS sequence"/>
</dbReference>
<reference evidence="10 11" key="1">
    <citation type="submission" date="2017-08" db="EMBL/GenBank/DDBJ databases">
        <title>Substantial Increase in Enzyme Production by Combined Drug-Resistance Mutations in Paenibacillus agaridevorans.</title>
        <authorList>
            <person name="Tanaka Y."/>
            <person name="Funane K."/>
            <person name="Hosaka T."/>
            <person name="Shiwa Y."/>
            <person name="Fujita N."/>
            <person name="Miyazaki T."/>
            <person name="Yoshikawa H."/>
            <person name="Murakami K."/>
            <person name="Kasahara K."/>
            <person name="Inaoka T."/>
            <person name="Hiraga Y."/>
            <person name="Ochi K."/>
        </authorList>
    </citation>
    <scope>NUCLEOTIDE SEQUENCE [LARGE SCALE GENOMIC DNA]</scope>
    <source>
        <strain evidence="10 11">T-3040</strain>
    </source>
</reference>
<dbReference type="EMBL" id="BDQX01000036">
    <property type="protein sequence ID" value="GBG06106.1"/>
    <property type="molecule type" value="Genomic_DNA"/>
</dbReference>
<evidence type="ECO:0000259" key="8">
    <source>
        <dbReference type="Pfam" id="PF05504"/>
    </source>
</evidence>
<evidence type="ECO:0000256" key="5">
    <source>
        <dbReference type="ARBA" id="ARBA00023136"/>
    </source>
</evidence>
<accession>A0A2R5EHQ2</accession>
<comment type="caution">
    <text evidence="10">The sequence shown here is derived from an EMBL/GenBank/DDBJ whole genome shotgun (WGS) entry which is preliminary data.</text>
</comment>
<dbReference type="InterPro" id="IPR008844">
    <property type="entry name" value="Spore_GerAC-like"/>
</dbReference>
<dbReference type="AlphaFoldDB" id="A0A2R5EHQ2"/>
<feature type="domain" description="Spore germination protein N-terminal" evidence="9">
    <location>
        <begin position="7"/>
        <end position="138"/>
    </location>
</feature>
<dbReference type="InterPro" id="IPR038501">
    <property type="entry name" value="Spore_GerAC_C_sf"/>
</dbReference>
<evidence type="ECO:0000256" key="7">
    <source>
        <dbReference type="ARBA" id="ARBA00023288"/>
    </source>
</evidence>
<sequence length="304" mass="33962">MPEPTEGTTDLRVIEGKGTTINDIVDKISTNMESQIDLLHLKLILFEDEFAKEGLGDVIESFMRAHDISAKVMVAICDEPLESFFKNINTFHKNNGTVLLSFFEKNAGWNPQVAESSVWEVFRSMNSYTHDVSIPIIRSGTGTVIESRGSAIIGSGRMVGNLTPGETLIVNAFKGSSAQGKIEVMKNATVEIISSATVHRHTMKNGIPYLKSKIRLKVTLLETKGSPSQENIRHEVSKLLQSRYDSIIGKMKATRADILATGQYFRSNLTRDQLEHWREDYLPRLNCEVEFVTVIQNTGLLRDS</sequence>
<keyword evidence="4" id="KW-0732">Signal</keyword>
<dbReference type="PANTHER" id="PTHR35789">
    <property type="entry name" value="SPORE GERMINATION PROTEIN B3"/>
    <property type="match status" value="1"/>
</dbReference>
<proteinExistence type="inferred from homology"/>
<dbReference type="Pfam" id="PF05504">
    <property type="entry name" value="Spore_GerAC"/>
    <property type="match status" value="1"/>
</dbReference>
<evidence type="ECO:0000313" key="11">
    <source>
        <dbReference type="Proteomes" id="UP000245202"/>
    </source>
</evidence>
<dbReference type="InterPro" id="IPR046953">
    <property type="entry name" value="Spore_GerAC-like_C"/>
</dbReference>
<comment type="subcellular location">
    <subcellularLocation>
        <location evidence="1">Membrane</location>
        <topology evidence="1">Lipid-anchor</topology>
    </subcellularLocation>
</comment>
<gene>
    <name evidence="10" type="ORF">PAT3040_00609</name>
</gene>
<keyword evidence="3" id="KW-0309">Germination</keyword>
<evidence type="ECO:0000256" key="3">
    <source>
        <dbReference type="ARBA" id="ARBA00022544"/>
    </source>
</evidence>
<evidence type="ECO:0000313" key="10">
    <source>
        <dbReference type="EMBL" id="GBG06106.1"/>
    </source>
</evidence>
<dbReference type="GO" id="GO:0009847">
    <property type="term" value="P:spore germination"/>
    <property type="evidence" value="ECO:0007669"/>
    <property type="project" value="InterPro"/>
</dbReference>
<keyword evidence="5" id="KW-0472">Membrane</keyword>
<evidence type="ECO:0000259" key="9">
    <source>
        <dbReference type="Pfam" id="PF25198"/>
    </source>
</evidence>
<dbReference type="InterPro" id="IPR057336">
    <property type="entry name" value="GerAC_N"/>
</dbReference>
<dbReference type="Pfam" id="PF25198">
    <property type="entry name" value="Spore_GerAC_N"/>
    <property type="match status" value="1"/>
</dbReference>
<evidence type="ECO:0000256" key="1">
    <source>
        <dbReference type="ARBA" id="ARBA00004635"/>
    </source>
</evidence>
<dbReference type="GO" id="GO:0016020">
    <property type="term" value="C:membrane"/>
    <property type="evidence" value="ECO:0007669"/>
    <property type="project" value="UniProtKB-SubCell"/>
</dbReference>
<feature type="domain" description="Spore germination GerAC-like C-terminal" evidence="8">
    <location>
        <begin position="149"/>
        <end position="299"/>
    </location>
</feature>